<evidence type="ECO:0000313" key="2">
    <source>
        <dbReference type="EMBL" id="CAI9967902.1"/>
    </source>
</evidence>
<evidence type="ECO:0000313" key="3">
    <source>
        <dbReference type="EMBL" id="CAL6001501.1"/>
    </source>
</evidence>
<evidence type="ECO:0000313" key="4">
    <source>
        <dbReference type="Proteomes" id="UP001642409"/>
    </source>
</evidence>
<organism evidence="2">
    <name type="scientific">Hexamita inflata</name>
    <dbReference type="NCBI Taxonomy" id="28002"/>
    <lineage>
        <taxon>Eukaryota</taxon>
        <taxon>Metamonada</taxon>
        <taxon>Diplomonadida</taxon>
        <taxon>Hexamitidae</taxon>
        <taxon>Hexamitinae</taxon>
        <taxon>Hexamita</taxon>
    </lineage>
</organism>
<dbReference type="Proteomes" id="UP001642409">
    <property type="component" value="Unassembled WGS sequence"/>
</dbReference>
<proteinExistence type="predicted"/>
<evidence type="ECO:0000256" key="1">
    <source>
        <dbReference type="SAM" id="Phobius"/>
    </source>
</evidence>
<gene>
    <name evidence="3" type="ORF">HINF_LOCUS17464</name>
    <name evidence="2" type="ORF">HINF_LOCUS55547</name>
</gene>
<dbReference type="EMBL" id="CATOUU010001031">
    <property type="protein sequence ID" value="CAI9967902.1"/>
    <property type="molecule type" value="Genomic_DNA"/>
</dbReference>
<comment type="caution">
    <text evidence="2">The sequence shown here is derived from an EMBL/GenBank/DDBJ whole genome shotgun (WGS) entry which is preliminary data.</text>
</comment>
<reference evidence="2" key="1">
    <citation type="submission" date="2023-06" db="EMBL/GenBank/DDBJ databases">
        <authorList>
            <person name="Kurt Z."/>
        </authorList>
    </citation>
    <scope>NUCLEOTIDE SEQUENCE</scope>
</reference>
<reference evidence="3 4" key="2">
    <citation type="submission" date="2024-07" db="EMBL/GenBank/DDBJ databases">
        <authorList>
            <person name="Akdeniz Z."/>
        </authorList>
    </citation>
    <scope>NUCLEOTIDE SEQUENCE [LARGE SCALE GENOMIC DNA]</scope>
</reference>
<keyword evidence="1" id="KW-0472">Membrane</keyword>
<keyword evidence="1" id="KW-1133">Transmembrane helix</keyword>
<accession>A0AA86UWV6</accession>
<feature type="transmembrane region" description="Helical" evidence="1">
    <location>
        <begin position="12"/>
        <end position="35"/>
    </location>
</feature>
<name>A0AA86UWV6_9EUKA</name>
<evidence type="ECO:0008006" key="5">
    <source>
        <dbReference type="Google" id="ProtNLM"/>
    </source>
</evidence>
<protein>
    <recommendedName>
        <fullName evidence="5">Transmembrane protein</fullName>
    </recommendedName>
</protein>
<keyword evidence="4" id="KW-1185">Reference proteome</keyword>
<dbReference type="EMBL" id="CAXDID020000044">
    <property type="protein sequence ID" value="CAL6001501.1"/>
    <property type="molecule type" value="Genomic_DNA"/>
</dbReference>
<dbReference type="AlphaFoldDB" id="A0AA86UWV6"/>
<keyword evidence="1" id="KW-0812">Transmembrane</keyword>
<sequence length="425" mass="50556">MKCKYICRYAPLVSVLVVCSPFILILYIFWILFILPIQKIQTIIIRKQHKKQHQKYQVIKIEHDTKQSILQAIQLDELLFVTKINSFNIYLAFYNQSICLLDQTQKCINKISINTNFQSNIQQKFLYCVQFRKWFESLESYKSCKINRGFLNHPVIYNGLIYFTYFDNLYSSDGQTVNQVQQIPNYQYTFRHNTNNQFPGGELFTLNNKLYLQNHSRQLYQLRQNKLHQVSYNHKNKFYYQFCDKVYCLHNNGIYQVQNKVKSLTCLIQVMQLNLLFNSGGTLVIYCNYQYQNRLIVLNMLDGEIVPVQNQELFKTDIQQLLCLGSTGVQLKNSVLEELFGLDFPLRLQQYYESYQNKLKISFEQIINSLRIANITQNEVIDGKYQQMQRNIYEKQRLINECVIKLISLQTQMIVNSQIEDVQDQ</sequence>